<evidence type="ECO:0000313" key="3">
    <source>
        <dbReference type="Proteomes" id="UP000295151"/>
    </source>
</evidence>
<comment type="caution">
    <text evidence="2">The sequence shown here is derived from an EMBL/GenBank/DDBJ whole genome shotgun (WGS) entry which is preliminary data.</text>
</comment>
<organism evidence="2 3">
    <name type="scientific">Kribbella voronezhensis</name>
    <dbReference type="NCBI Taxonomy" id="2512212"/>
    <lineage>
        <taxon>Bacteria</taxon>
        <taxon>Bacillati</taxon>
        <taxon>Actinomycetota</taxon>
        <taxon>Actinomycetes</taxon>
        <taxon>Propionibacteriales</taxon>
        <taxon>Kribbellaceae</taxon>
        <taxon>Kribbella</taxon>
    </lineage>
</organism>
<accession>A0A4R7TAB9</accession>
<feature type="transmembrane region" description="Helical" evidence="1">
    <location>
        <begin position="58"/>
        <end position="76"/>
    </location>
</feature>
<protein>
    <submittedName>
        <fullName evidence="2">Uncharacterized protein</fullName>
    </submittedName>
</protein>
<keyword evidence="1" id="KW-0812">Transmembrane</keyword>
<gene>
    <name evidence="2" type="ORF">EV138_1718</name>
</gene>
<keyword evidence="1" id="KW-1133">Transmembrane helix</keyword>
<proteinExistence type="predicted"/>
<feature type="transmembrane region" description="Helical" evidence="1">
    <location>
        <begin position="130"/>
        <end position="152"/>
    </location>
</feature>
<keyword evidence="3" id="KW-1185">Reference proteome</keyword>
<dbReference type="EMBL" id="SOCE01000001">
    <property type="protein sequence ID" value="TDU88177.1"/>
    <property type="molecule type" value="Genomic_DNA"/>
</dbReference>
<reference evidence="2 3" key="1">
    <citation type="submission" date="2019-03" db="EMBL/GenBank/DDBJ databases">
        <title>Genomic Encyclopedia of Type Strains, Phase III (KMG-III): the genomes of soil and plant-associated and newly described type strains.</title>
        <authorList>
            <person name="Whitman W."/>
        </authorList>
    </citation>
    <scope>NUCLEOTIDE SEQUENCE [LARGE SCALE GENOMIC DNA]</scope>
    <source>
        <strain evidence="2 3">VKM Ac-2575</strain>
    </source>
</reference>
<sequence>MRSDDSGASVRLLRPLPEWSGGVDRTDRSRTAHWRAHREAGKPAAMEVEAAETWQPPWWLLVFGPLCWLLLSALVLSQRSPLVGLVAFVLLAPVGMPIPAVLRWVRRHRRLDGAYLGPLAFAGTAVLTDVPLWVCGAAGLGVAFLGLMLGAMRGFAHH</sequence>
<dbReference type="OrthoDB" id="3831046at2"/>
<name>A0A4R7TAB9_9ACTN</name>
<dbReference type="Proteomes" id="UP000295151">
    <property type="component" value="Unassembled WGS sequence"/>
</dbReference>
<evidence type="ECO:0000256" key="1">
    <source>
        <dbReference type="SAM" id="Phobius"/>
    </source>
</evidence>
<evidence type="ECO:0000313" key="2">
    <source>
        <dbReference type="EMBL" id="TDU88177.1"/>
    </source>
</evidence>
<feature type="transmembrane region" description="Helical" evidence="1">
    <location>
        <begin position="83"/>
        <end position="102"/>
    </location>
</feature>
<dbReference type="AlphaFoldDB" id="A0A4R7TAB9"/>
<keyword evidence="1" id="KW-0472">Membrane</keyword>